<dbReference type="EMBL" id="LSRX01001625">
    <property type="protein sequence ID" value="OLP78337.1"/>
    <property type="molecule type" value="Genomic_DNA"/>
</dbReference>
<name>A0A1Q9C609_SYMMI</name>
<protein>
    <submittedName>
        <fullName evidence="3">Uncharacterized protein</fullName>
    </submittedName>
</protein>
<dbReference type="OrthoDB" id="416353at2759"/>
<dbReference type="AlphaFoldDB" id="A0A1Q9C609"/>
<evidence type="ECO:0000313" key="3">
    <source>
        <dbReference type="EMBL" id="OLP78337.1"/>
    </source>
</evidence>
<reference evidence="3 4" key="1">
    <citation type="submission" date="2016-02" db="EMBL/GenBank/DDBJ databases">
        <title>Genome analysis of coral dinoflagellate symbionts highlights evolutionary adaptations to a symbiotic lifestyle.</title>
        <authorList>
            <person name="Aranda M."/>
            <person name="Li Y."/>
            <person name="Liew Y.J."/>
            <person name="Baumgarten S."/>
            <person name="Simakov O."/>
            <person name="Wilson M."/>
            <person name="Piel J."/>
            <person name="Ashoor H."/>
            <person name="Bougouffa S."/>
            <person name="Bajic V.B."/>
            <person name="Ryu T."/>
            <person name="Ravasi T."/>
            <person name="Bayer T."/>
            <person name="Micklem G."/>
            <person name="Kim H."/>
            <person name="Bhak J."/>
            <person name="Lajeunesse T.C."/>
            <person name="Voolstra C.R."/>
        </authorList>
    </citation>
    <scope>NUCLEOTIDE SEQUENCE [LARGE SCALE GENOMIC DNA]</scope>
    <source>
        <strain evidence="3 4">CCMP2467</strain>
    </source>
</reference>
<comment type="caution">
    <text evidence="3">The sequence shown here is derived from an EMBL/GenBank/DDBJ whole genome shotgun (WGS) entry which is preliminary data.</text>
</comment>
<feature type="coiled-coil region" evidence="1">
    <location>
        <begin position="174"/>
        <end position="205"/>
    </location>
</feature>
<keyword evidence="1" id="KW-0175">Coiled coil</keyword>
<gene>
    <name evidence="3" type="ORF">AK812_SmicGene41495</name>
</gene>
<sequence>MMKLVAAASHACAARAASGRAFATNSGPSFQRLAENLRNIQKNLQDAEAGKATRVGDIVYDAEVEIAKRIQRHFREMPMKMSPVSVFYCLRADIRAILKRAGASPASARTANADEKSQPQEQAFKDEDGYARFNRWKKVQSKRTKDQDFELFMKLYRTQREGLSLQKTYDIIRRRRAKRNHALLNEGYKEEEEEFEAEEEEFQDEWRKQSILEDLWKSEYYRQHHRKLREDIPEREPLAFRSDRLADVLKTALRSEYADQNRPVLTHELADFDNPYMMKRSGMERLLHERCVRNQLDERCLPRLLDQHSDLTKLRRQASLPPEVLEPLAAFRGDVRWNFNSRARLGQKLQAANAALHAISESSSIEGVLGALPENQVEEPEQQLEGIHHPWRNHLGFESDVPTGVAGGIKFGQPEPELKSQIARLRYPTLQRVAHTLPSDPKWRAHVVRSIRVLERSKDWDYNSKLNAINRMKEVYDHLKPSEFYTAALDEKLPVNRVSSRIKRKYARDVQYVKTFPKNWRRQKSFTRYRPSLTATAPLKKDKKK</sequence>
<feature type="compositionally biased region" description="Basic and acidic residues" evidence="2">
    <location>
        <begin position="112"/>
        <end position="124"/>
    </location>
</feature>
<accession>A0A1Q9C609</accession>
<evidence type="ECO:0000313" key="4">
    <source>
        <dbReference type="Proteomes" id="UP000186817"/>
    </source>
</evidence>
<dbReference type="Proteomes" id="UP000186817">
    <property type="component" value="Unassembled WGS sequence"/>
</dbReference>
<proteinExistence type="predicted"/>
<organism evidence="3 4">
    <name type="scientific">Symbiodinium microadriaticum</name>
    <name type="common">Dinoflagellate</name>
    <name type="synonym">Zooxanthella microadriatica</name>
    <dbReference type="NCBI Taxonomy" id="2951"/>
    <lineage>
        <taxon>Eukaryota</taxon>
        <taxon>Sar</taxon>
        <taxon>Alveolata</taxon>
        <taxon>Dinophyceae</taxon>
        <taxon>Suessiales</taxon>
        <taxon>Symbiodiniaceae</taxon>
        <taxon>Symbiodinium</taxon>
    </lineage>
</organism>
<evidence type="ECO:0000256" key="2">
    <source>
        <dbReference type="SAM" id="MobiDB-lite"/>
    </source>
</evidence>
<dbReference type="OMA" id="LERSKYW"/>
<keyword evidence="4" id="KW-1185">Reference proteome</keyword>
<feature type="region of interest" description="Disordered" evidence="2">
    <location>
        <begin position="105"/>
        <end position="124"/>
    </location>
</feature>
<evidence type="ECO:0000256" key="1">
    <source>
        <dbReference type="SAM" id="Coils"/>
    </source>
</evidence>